<dbReference type="GO" id="GO:0003677">
    <property type="term" value="F:DNA binding"/>
    <property type="evidence" value="ECO:0007669"/>
    <property type="project" value="UniProtKB-KW"/>
</dbReference>
<evidence type="ECO:0000313" key="6">
    <source>
        <dbReference type="EMBL" id="NEC91822.1"/>
    </source>
</evidence>
<evidence type="ECO:0000256" key="4">
    <source>
        <dbReference type="SAM" id="MobiDB-lite"/>
    </source>
</evidence>
<dbReference type="RefSeq" id="WP_164322929.1">
    <property type="nucleotide sequence ID" value="NZ_JAAGLU010000049.1"/>
</dbReference>
<evidence type="ECO:0000256" key="1">
    <source>
        <dbReference type="ARBA" id="ARBA00023015"/>
    </source>
</evidence>
<evidence type="ECO:0000256" key="2">
    <source>
        <dbReference type="ARBA" id="ARBA00023125"/>
    </source>
</evidence>
<keyword evidence="2" id="KW-0238">DNA-binding</keyword>
<dbReference type="PROSITE" id="PS00622">
    <property type="entry name" value="HTH_LUXR_1"/>
    <property type="match status" value="1"/>
</dbReference>
<dbReference type="InterPro" id="IPR016032">
    <property type="entry name" value="Sig_transdc_resp-reg_C-effctor"/>
</dbReference>
<dbReference type="CDD" id="cd06170">
    <property type="entry name" value="LuxR_C_like"/>
    <property type="match status" value="1"/>
</dbReference>
<comment type="caution">
    <text evidence="6">The sequence shown here is derived from an EMBL/GenBank/DDBJ whole genome shotgun (WGS) entry which is preliminary data.</text>
</comment>
<dbReference type="AlphaFoldDB" id="A0A6B3C665"/>
<dbReference type="SUPFAM" id="SSF46894">
    <property type="entry name" value="C-terminal effector domain of the bipartite response regulators"/>
    <property type="match status" value="1"/>
</dbReference>
<keyword evidence="1" id="KW-0805">Transcription regulation</keyword>
<evidence type="ECO:0000256" key="3">
    <source>
        <dbReference type="ARBA" id="ARBA00023163"/>
    </source>
</evidence>
<feature type="region of interest" description="Disordered" evidence="4">
    <location>
        <begin position="60"/>
        <end position="80"/>
    </location>
</feature>
<dbReference type="Gene3D" id="1.25.40.10">
    <property type="entry name" value="Tetratricopeptide repeat domain"/>
    <property type="match status" value="1"/>
</dbReference>
<dbReference type="EMBL" id="JAAGLU010000049">
    <property type="protein sequence ID" value="NEC91822.1"/>
    <property type="molecule type" value="Genomic_DNA"/>
</dbReference>
<dbReference type="InterPro" id="IPR000792">
    <property type="entry name" value="Tscrpt_reg_LuxR_C"/>
</dbReference>
<accession>A0A6B3C665</accession>
<keyword evidence="3" id="KW-0804">Transcription</keyword>
<protein>
    <submittedName>
        <fullName evidence="6">Transcriptional regulator</fullName>
    </submittedName>
</protein>
<dbReference type="PRINTS" id="PR00038">
    <property type="entry name" value="HTHLUXR"/>
</dbReference>
<feature type="domain" description="HTH luxR-type" evidence="5">
    <location>
        <begin position="829"/>
        <end position="894"/>
    </location>
</feature>
<dbReference type="PROSITE" id="PS50043">
    <property type="entry name" value="HTH_LUXR_2"/>
    <property type="match status" value="1"/>
</dbReference>
<feature type="compositionally biased region" description="Basic and acidic residues" evidence="4">
    <location>
        <begin position="61"/>
        <end position="72"/>
    </location>
</feature>
<reference evidence="6" key="1">
    <citation type="submission" date="2020-01" db="EMBL/GenBank/DDBJ databases">
        <title>Insect and environment-associated Actinomycetes.</title>
        <authorList>
            <person name="Currrie C."/>
            <person name="Chevrette M."/>
            <person name="Carlson C."/>
            <person name="Stubbendieck R."/>
            <person name="Wendt-Pienkowski E."/>
        </authorList>
    </citation>
    <scope>NUCLEOTIDE SEQUENCE</scope>
    <source>
        <strain evidence="6">SID12501</strain>
    </source>
</reference>
<dbReference type="Gene3D" id="1.10.10.10">
    <property type="entry name" value="Winged helix-like DNA-binding domain superfamily/Winged helix DNA-binding domain"/>
    <property type="match status" value="1"/>
</dbReference>
<proteinExistence type="predicted"/>
<dbReference type="InterPro" id="IPR027417">
    <property type="entry name" value="P-loop_NTPase"/>
</dbReference>
<dbReference type="PANTHER" id="PTHR44688">
    <property type="entry name" value="DNA-BINDING TRANSCRIPTIONAL ACTIVATOR DEVR_DOSR"/>
    <property type="match status" value="1"/>
</dbReference>
<name>A0A6B3C665_9ACTN</name>
<dbReference type="SMART" id="SM00421">
    <property type="entry name" value="HTH_LUXR"/>
    <property type="match status" value="1"/>
</dbReference>
<organism evidence="6">
    <name type="scientific">Streptomyces sp. SID12501</name>
    <dbReference type="NCBI Taxonomy" id="2706042"/>
    <lineage>
        <taxon>Bacteria</taxon>
        <taxon>Bacillati</taxon>
        <taxon>Actinomycetota</taxon>
        <taxon>Actinomycetes</taxon>
        <taxon>Kitasatosporales</taxon>
        <taxon>Streptomycetaceae</taxon>
        <taxon>Streptomyces</taxon>
    </lineage>
</organism>
<dbReference type="SUPFAM" id="SSF52540">
    <property type="entry name" value="P-loop containing nucleoside triphosphate hydrolases"/>
    <property type="match status" value="1"/>
</dbReference>
<gene>
    <name evidence="6" type="ORF">G3I71_39960</name>
</gene>
<dbReference type="PANTHER" id="PTHR44688:SF16">
    <property type="entry name" value="DNA-BINDING TRANSCRIPTIONAL ACTIVATOR DEVR_DOSR"/>
    <property type="match status" value="1"/>
</dbReference>
<dbReference type="InterPro" id="IPR011990">
    <property type="entry name" value="TPR-like_helical_dom_sf"/>
</dbReference>
<evidence type="ECO:0000259" key="5">
    <source>
        <dbReference type="PROSITE" id="PS50043"/>
    </source>
</evidence>
<dbReference type="GO" id="GO:0006355">
    <property type="term" value="P:regulation of DNA-templated transcription"/>
    <property type="evidence" value="ECO:0007669"/>
    <property type="project" value="InterPro"/>
</dbReference>
<dbReference type="InterPro" id="IPR036388">
    <property type="entry name" value="WH-like_DNA-bd_sf"/>
</dbReference>
<sequence>MLLSGQDEKLRHLESLLDECVRGRAMTVTLEGGAGCGKSDLMEGFAQYATESGAIVLGTHDAGRPRGSRADDTALSPSAGFQESSDRLAALAARSPVVVCVDDPQGCEEPTWRWILEATRRRLRNSPVMLVFTLLPFGGSSGLDLHCDLLRQTNLHRIRLRPLERAQTARLWEELNGGPPGAAQAEALHTASGGNPLLVRALAEEMGMHGHIARPDTWPCPGGLFAQASLDCVRASGPLATSVAVGMAALREFSSPESLAAVLRLDPAEITRGGYLLQAAGLVASWRLRHPVIESTVLEHPEFGRRDEILLRVAEFLRERGAGARATARYLLEFGGVTESWQTATLQRAADEALDIDDAQFADACLELAHEASTDCWERARLVLKRSVVMMRTDPWRAEQHYLEQMARTECVCGAEHCEAQTVLKARLLLGCGRLEEGMALLYAQARPADAPLGGPHSGPFYEDWHWLLCDTAGTAAAWMPAEGAVSGETDGGGVAGRTCAPGFDFCPGPFRVGIRDVREIDDQLRSLRLGDSTIALILPELRNLMTVGRPDLADEWCAHFVRQAAERGVEGWRRLLSALRAEIALALGSLTDAETWAQEAVELGGEVPAYRLCGGPLAILVTVCTATGRYEEAARLLGRPLPESFLRSVHGLAYLRARGHLLLTVGRPHLALSDFLAVGRRDERWDLPSGVRPPWQIDAAEAWLRLGNHHEAEQLLTAYGADTDRSSDSGSWLRVRAQLAEPHERPGLLTRSAEQLQVSGNVWELTRVLADLAEAYQDLGQSARADLTLRKARQLADEYGASPLRERIVSLELGGRPTRRSVHGALRRPDPAAKLSESERRVAVLAAQGLTNREISAELFITVSTVEQHLTRVYKKLDITSRQELPLQIELGLPESA</sequence>
<dbReference type="Pfam" id="PF00196">
    <property type="entry name" value="GerE"/>
    <property type="match status" value="1"/>
</dbReference>